<dbReference type="GO" id="GO:0016757">
    <property type="term" value="F:glycosyltransferase activity"/>
    <property type="evidence" value="ECO:0007669"/>
    <property type="project" value="UniProtKB-KW"/>
</dbReference>
<evidence type="ECO:0000256" key="4">
    <source>
        <dbReference type="ARBA" id="ARBA00023141"/>
    </source>
</evidence>
<dbReference type="InterPro" id="IPR036320">
    <property type="entry name" value="Glycosyl_Trfase_fam3_N_dom_sf"/>
</dbReference>
<dbReference type="SUPFAM" id="SSF47648">
    <property type="entry name" value="Nucleoside phosphorylase/phosphoribosyltransferase N-terminal domain"/>
    <property type="match status" value="1"/>
</dbReference>
<proteinExistence type="predicted"/>
<organism evidence="7 8">
    <name type="scientific">Thalassorhabdus alkalitolerans</name>
    <dbReference type="NCBI Taxonomy" id="2282697"/>
    <lineage>
        <taxon>Bacteria</taxon>
        <taxon>Bacillati</taxon>
        <taxon>Bacillota</taxon>
        <taxon>Bacilli</taxon>
        <taxon>Bacillales</taxon>
        <taxon>Bacillaceae</taxon>
        <taxon>Thalassorhabdus</taxon>
    </lineage>
</organism>
<keyword evidence="3" id="KW-0822">Tryptophan biosynthesis</keyword>
<dbReference type="InterPro" id="IPR005940">
    <property type="entry name" value="Anthranilate_Pribosyl_Tfrase"/>
</dbReference>
<keyword evidence="4" id="KW-0057">Aromatic amino acid biosynthesis</keyword>
<dbReference type="PANTHER" id="PTHR43285">
    <property type="entry name" value="ANTHRANILATE PHOSPHORIBOSYLTRANSFERASE"/>
    <property type="match status" value="1"/>
</dbReference>
<dbReference type="Gene3D" id="1.20.970.10">
    <property type="entry name" value="Transferase, Pyrimidine Nucleoside Phosphorylase, Chain C"/>
    <property type="match status" value="1"/>
</dbReference>
<evidence type="ECO:0000313" key="8">
    <source>
        <dbReference type="Proteomes" id="UP001596142"/>
    </source>
</evidence>
<keyword evidence="8" id="KW-1185">Reference proteome</keyword>
<dbReference type="EMBL" id="JBHSOZ010000004">
    <property type="protein sequence ID" value="MFC5713210.1"/>
    <property type="molecule type" value="Genomic_DNA"/>
</dbReference>
<sequence length="349" mass="39355">MKEWLKEVARGEKGSRNLTYDEAYQAATAITSNQATDAQIGAFLASKRLNGESWEEMKAFVDAIREKSQLGGSMKGESPSIDSAGPYDGRKTFPATIPVAFILAEAGIKTYIHGGRSLPPKYGTSMPELFSQFIGNPCKAVSAVREKDIERGVVFSDTYQRSEALDRLYRIRDEIGIRTFINTVEKLLHLIETDILFFGVFHKKAAETIIPLIQNLPYEEAFVVQGIEGSEDVPVFRNSTFVYHVQKDSVETLTFRPADYGLNRSKELFPEYPSVHEQAGWINNILQNNIDDVTEPLYAQVLFNAALRLYLVKQASSLEEGIETAETILKSGGPWKRAERWRTQEERER</sequence>
<dbReference type="Gene3D" id="3.40.1030.10">
    <property type="entry name" value="Nucleoside phosphorylase/phosphoribosyltransferase catalytic domain"/>
    <property type="match status" value="1"/>
</dbReference>
<protein>
    <submittedName>
        <fullName evidence="7">Anthranilate phosphoribosyltransferase</fullName>
    </submittedName>
</protein>
<evidence type="ECO:0000256" key="2">
    <source>
        <dbReference type="ARBA" id="ARBA00022679"/>
    </source>
</evidence>
<evidence type="ECO:0000256" key="1">
    <source>
        <dbReference type="ARBA" id="ARBA00022676"/>
    </source>
</evidence>
<name>A0ABW0YPB5_9BACI</name>
<dbReference type="SUPFAM" id="SSF52418">
    <property type="entry name" value="Nucleoside phosphorylase/phosphoribosyltransferase catalytic domain"/>
    <property type="match status" value="1"/>
</dbReference>
<keyword evidence="3" id="KW-0028">Amino-acid biosynthesis</keyword>
<dbReference type="Pfam" id="PF02885">
    <property type="entry name" value="Glycos_trans_3N"/>
    <property type="match status" value="1"/>
</dbReference>
<gene>
    <name evidence="7" type="ORF">ACFPU1_10470</name>
</gene>
<dbReference type="PANTHER" id="PTHR43285:SF2">
    <property type="entry name" value="ANTHRANILATE PHOSPHORIBOSYLTRANSFERASE"/>
    <property type="match status" value="1"/>
</dbReference>
<dbReference type="Pfam" id="PF00591">
    <property type="entry name" value="Glycos_transf_3"/>
    <property type="match status" value="1"/>
</dbReference>
<evidence type="ECO:0000259" key="5">
    <source>
        <dbReference type="Pfam" id="PF00591"/>
    </source>
</evidence>
<feature type="domain" description="Glycosyl transferase family 3 N-terminal" evidence="6">
    <location>
        <begin position="3"/>
        <end position="67"/>
    </location>
</feature>
<dbReference type="InterPro" id="IPR017459">
    <property type="entry name" value="Glycosyl_Trfase_fam3_N_dom"/>
</dbReference>
<feature type="domain" description="Glycosyl transferase family 3" evidence="5">
    <location>
        <begin position="88"/>
        <end position="332"/>
    </location>
</feature>
<comment type="caution">
    <text evidence="7">The sequence shown here is derived from an EMBL/GenBank/DDBJ whole genome shotgun (WGS) entry which is preliminary data.</text>
</comment>
<keyword evidence="1 7" id="KW-0328">Glycosyltransferase</keyword>
<dbReference type="RefSeq" id="WP_385940773.1">
    <property type="nucleotide sequence ID" value="NZ_JBHSOZ010000004.1"/>
</dbReference>
<keyword evidence="2" id="KW-0808">Transferase</keyword>
<reference evidence="8" key="1">
    <citation type="journal article" date="2019" name="Int. J. Syst. Evol. Microbiol.">
        <title>The Global Catalogue of Microorganisms (GCM) 10K type strain sequencing project: providing services to taxonomists for standard genome sequencing and annotation.</title>
        <authorList>
            <consortium name="The Broad Institute Genomics Platform"/>
            <consortium name="The Broad Institute Genome Sequencing Center for Infectious Disease"/>
            <person name="Wu L."/>
            <person name="Ma J."/>
        </authorList>
    </citation>
    <scope>NUCLEOTIDE SEQUENCE [LARGE SCALE GENOMIC DNA]</scope>
    <source>
        <strain evidence="8">CECT 7184</strain>
    </source>
</reference>
<evidence type="ECO:0000313" key="7">
    <source>
        <dbReference type="EMBL" id="MFC5713210.1"/>
    </source>
</evidence>
<dbReference type="Proteomes" id="UP001596142">
    <property type="component" value="Unassembled WGS sequence"/>
</dbReference>
<dbReference type="InterPro" id="IPR035902">
    <property type="entry name" value="Nuc_phospho_transferase"/>
</dbReference>
<evidence type="ECO:0000259" key="6">
    <source>
        <dbReference type="Pfam" id="PF02885"/>
    </source>
</evidence>
<dbReference type="InterPro" id="IPR000312">
    <property type="entry name" value="Glycosyl_Trfase_fam3"/>
</dbReference>
<evidence type="ECO:0000256" key="3">
    <source>
        <dbReference type="ARBA" id="ARBA00022822"/>
    </source>
</evidence>
<accession>A0ABW0YPB5</accession>